<dbReference type="PANTHER" id="PTHR42755">
    <property type="entry name" value="3-DEOXY-MANNO-OCTULOSONATE CYTIDYLYLTRANSFERASE"/>
    <property type="match status" value="1"/>
</dbReference>
<proteinExistence type="inferred from homology"/>
<reference evidence="11" key="1">
    <citation type="submission" date="2015-11" db="EMBL/GenBank/DDBJ databases">
        <authorList>
            <person name="Varghese N."/>
        </authorList>
    </citation>
    <scope>NUCLEOTIDE SEQUENCE [LARGE SCALE GENOMIC DNA]</scope>
    <source>
        <strain evidence="11">JGI-23</strain>
    </source>
</reference>
<feature type="transmembrane region" description="Helical" evidence="8">
    <location>
        <begin position="6"/>
        <end position="30"/>
    </location>
</feature>
<evidence type="ECO:0000256" key="4">
    <source>
        <dbReference type="ARBA" id="ARBA00022679"/>
    </source>
</evidence>
<evidence type="ECO:0000256" key="7">
    <source>
        <dbReference type="PIRSR" id="PIRSR639901-1"/>
    </source>
</evidence>
<dbReference type="Gene3D" id="3.40.50.2000">
    <property type="entry name" value="Glycogen Phosphorylase B"/>
    <property type="match status" value="1"/>
</dbReference>
<comment type="function">
    <text evidence="8">Involved in lipopolysaccharide (LPS) biosynthesis. Catalyzes the transfer of 3-deoxy-D-manno-octulosonate (Kdo) residue(s) from CMP-Kdo to lipid IV(A), the tetraacyldisaccharide-1,4'-bisphosphate precursor of lipid A.</text>
</comment>
<dbReference type="Proteomes" id="UP000199197">
    <property type="component" value="Unassembled WGS sequence"/>
</dbReference>
<gene>
    <name evidence="10" type="ORF">JGI23_00066</name>
</gene>
<dbReference type="Gene3D" id="3.40.50.11720">
    <property type="entry name" value="3-Deoxy-D-manno-octulosonic-acid transferase, N-terminal domain"/>
    <property type="match status" value="1"/>
</dbReference>
<keyword evidence="8" id="KW-0812">Transmembrane</keyword>
<comment type="pathway">
    <text evidence="1 8">Bacterial outer membrane biogenesis; LPS core biosynthesis.</text>
</comment>
<dbReference type="EC" id="2.4.99.12" evidence="2 8"/>
<evidence type="ECO:0000256" key="3">
    <source>
        <dbReference type="ARBA" id="ARBA00019077"/>
    </source>
</evidence>
<evidence type="ECO:0000256" key="5">
    <source>
        <dbReference type="ARBA" id="ARBA00031445"/>
    </source>
</evidence>
<dbReference type="PANTHER" id="PTHR42755:SF1">
    <property type="entry name" value="3-DEOXY-D-MANNO-OCTULOSONIC ACID TRANSFERASE, MITOCHONDRIAL-RELATED"/>
    <property type="match status" value="1"/>
</dbReference>
<evidence type="ECO:0000256" key="2">
    <source>
        <dbReference type="ARBA" id="ARBA00012621"/>
    </source>
</evidence>
<dbReference type="OrthoDB" id="9789797at2"/>
<feature type="active site" description="Proton acceptor" evidence="7">
    <location>
        <position position="72"/>
    </location>
</feature>
<sequence length="438" mass="50726">MRKNFFILLLIYNLIFIPILFITFHLLGLFNKKVKRGINGRKNLFKDLEQKTKEKFNPEKPVFWFHCASLGEFEQAKPIILKLREKVNPNIIVTFFSPSGFEPSKNYQFANVISYIPFDSLSNAKKFINLIKTRENYLFLMKYDFWLNHLYFAHRNKFNLCLANAFINESKVSNLFKRFFYKTIYELFDFIFLISNEDKNSLEKLNPLLSKRAKVFITGDTRYDQVYLRSQDASKKAIVPESVIKSNDGTRRKIFVVGSSWEEDEKVIIPAIIKIQKYEPKLLTILVPHEPTEENIEKIEKELDNKLTSIRFSKIENYKDEKVVIVDGIGFLMTLYAYADVAYVGGSFKQGIHNVLEPATYGIPVIYGPKIQNSPEAQKLAQIGGGIVIKNEKQFYKALRKILSDENLRKEIGQKSFELVKSNLGATDKIIKAIGLSS</sequence>
<keyword evidence="8" id="KW-1003">Cell membrane</keyword>
<accession>A0A0N7MVK9</accession>
<keyword evidence="4 8" id="KW-0808">Transferase</keyword>
<dbReference type="GO" id="GO:0005886">
    <property type="term" value="C:plasma membrane"/>
    <property type="evidence" value="ECO:0007669"/>
    <property type="project" value="UniProtKB-SubCell"/>
</dbReference>
<comment type="similarity">
    <text evidence="8">Belongs to the glycosyltransferase group 1 family.</text>
</comment>
<dbReference type="GO" id="GO:0009244">
    <property type="term" value="P:lipopolysaccharide core region biosynthetic process"/>
    <property type="evidence" value="ECO:0007669"/>
    <property type="project" value="UniProtKB-UniRule"/>
</dbReference>
<evidence type="ECO:0000313" key="10">
    <source>
        <dbReference type="EMBL" id="CUS96131.1"/>
    </source>
</evidence>
<dbReference type="GO" id="GO:0043842">
    <property type="term" value="F:Kdo transferase activity"/>
    <property type="evidence" value="ECO:0007669"/>
    <property type="project" value="UniProtKB-EC"/>
</dbReference>
<dbReference type="InterPro" id="IPR007507">
    <property type="entry name" value="Glycos_transf_N"/>
</dbReference>
<evidence type="ECO:0000256" key="8">
    <source>
        <dbReference type="RuleBase" id="RU365103"/>
    </source>
</evidence>
<feature type="domain" description="3-deoxy-D-manno-octulosonic-acid transferase N-terminal" evidence="9">
    <location>
        <begin position="55"/>
        <end position="225"/>
    </location>
</feature>
<evidence type="ECO:0000313" key="11">
    <source>
        <dbReference type="Proteomes" id="UP000199197"/>
    </source>
</evidence>
<organism evidence="10 11">
    <name type="scientific">Candidatus Chryseopegocella kryptomonas</name>
    <dbReference type="NCBI Taxonomy" id="1633643"/>
    <lineage>
        <taxon>Bacteria</taxon>
        <taxon>Pseudomonadati</taxon>
        <taxon>Candidatus Kryptoniota</taxon>
        <taxon>Candidatus Chryseopegocella</taxon>
    </lineage>
</organism>
<dbReference type="RefSeq" id="WP_092346686.1">
    <property type="nucleotide sequence ID" value="NZ_CZVW01000001.1"/>
</dbReference>
<dbReference type="SUPFAM" id="SSF53756">
    <property type="entry name" value="UDP-Glycosyltransferase/glycogen phosphorylase"/>
    <property type="match status" value="1"/>
</dbReference>
<dbReference type="EMBL" id="CZVW01000001">
    <property type="protein sequence ID" value="CUS96131.1"/>
    <property type="molecule type" value="Genomic_DNA"/>
</dbReference>
<comment type="catalytic activity">
    <reaction evidence="6 8">
        <text>lipid IVA (E. coli) + CMP-3-deoxy-beta-D-manno-octulosonate = alpha-Kdo-(2-&gt;6)-lipid IVA (E. coli) + CMP + H(+)</text>
        <dbReference type="Rhea" id="RHEA:28066"/>
        <dbReference type="ChEBI" id="CHEBI:15378"/>
        <dbReference type="ChEBI" id="CHEBI:58603"/>
        <dbReference type="ChEBI" id="CHEBI:60364"/>
        <dbReference type="ChEBI" id="CHEBI:60377"/>
        <dbReference type="ChEBI" id="CHEBI:85987"/>
        <dbReference type="EC" id="2.4.99.12"/>
    </reaction>
</comment>
<evidence type="ECO:0000256" key="1">
    <source>
        <dbReference type="ARBA" id="ARBA00004713"/>
    </source>
</evidence>
<comment type="subcellular location">
    <subcellularLocation>
        <location evidence="8">Cell membrane</location>
    </subcellularLocation>
</comment>
<keyword evidence="11" id="KW-1185">Reference proteome</keyword>
<keyword evidence="8" id="KW-0448">Lipopolysaccharide biosynthesis</keyword>
<dbReference type="AlphaFoldDB" id="A0A0N7MVK9"/>
<dbReference type="GO" id="GO:0009245">
    <property type="term" value="P:lipid A biosynthetic process"/>
    <property type="evidence" value="ECO:0007669"/>
    <property type="project" value="TreeGrafter"/>
</dbReference>
<keyword evidence="8" id="KW-0472">Membrane</keyword>
<dbReference type="InterPro" id="IPR038107">
    <property type="entry name" value="Glycos_transf_N_sf"/>
</dbReference>
<keyword evidence="8" id="KW-1133">Transmembrane helix</keyword>
<dbReference type="InterPro" id="IPR039901">
    <property type="entry name" value="Kdotransferase"/>
</dbReference>
<dbReference type="UniPathway" id="UPA00958"/>
<protein>
    <recommendedName>
        <fullName evidence="3 8">3-deoxy-D-manno-octulosonic acid transferase</fullName>
        <shortName evidence="8">Kdo transferase</shortName>
        <ecNumber evidence="2 8">2.4.99.12</ecNumber>
    </recommendedName>
    <alternativeName>
        <fullName evidence="5 8">Lipid IV(A) 3-deoxy-D-manno-octulosonic acid transferase</fullName>
    </alternativeName>
</protein>
<evidence type="ECO:0000259" key="9">
    <source>
        <dbReference type="Pfam" id="PF04413"/>
    </source>
</evidence>
<dbReference type="Pfam" id="PF04413">
    <property type="entry name" value="Glycos_transf_N"/>
    <property type="match status" value="1"/>
</dbReference>
<evidence type="ECO:0000256" key="6">
    <source>
        <dbReference type="ARBA" id="ARBA00049183"/>
    </source>
</evidence>
<name>A0A0N7MVK9_9BACT</name>